<organism evidence="1 2">
    <name type="scientific">Pleurodeles waltl</name>
    <name type="common">Iberian ribbed newt</name>
    <dbReference type="NCBI Taxonomy" id="8319"/>
    <lineage>
        <taxon>Eukaryota</taxon>
        <taxon>Metazoa</taxon>
        <taxon>Chordata</taxon>
        <taxon>Craniata</taxon>
        <taxon>Vertebrata</taxon>
        <taxon>Euteleostomi</taxon>
        <taxon>Amphibia</taxon>
        <taxon>Batrachia</taxon>
        <taxon>Caudata</taxon>
        <taxon>Salamandroidea</taxon>
        <taxon>Salamandridae</taxon>
        <taxon>Pleurodelinae</taxon>
        <taxon>Pleurodeles</taxon>
    </lineage>
</organism>
<reference evidence="1" key="1">
    <citation type="journal article" date="2022" name="bioRxiv">
        <title>Sequencing and chromosome-scale assembly of the giantPleurodeles waltlgenome.</title>
        <authorList>
            <person name="Brown T."/>
            <person name="Elewa A."/>
            <person name="Iarovenko S."/>
            <person name="Subramanian E."/>
            <person name="Araus A.J."/>
            <person name="Petzold A."/>
            <person name="Susuki M."/>
            <person name="Suzuki K.-i.T."/>
            <person name="Hayashi T."/>
            <person name="Toyoda A."/>
            <person name="Oliveira C."/>
            <person name="Osipova E."/>
            <person name="Leigh N.D."/>
            <person name="Simon A."/>
            <person name="Yun M.H."/>
        </authorList>
    </citation>
    <scope>NUCLEOTIDE SEQUENCE</scope>
    <source>
        <strain evidence="1">20211129_DDA</strain>
        <tissue evidence="1">Liver</tissue>
    </source>
</reference>
<proteinExistence type="predicted"/>
<sequence>MKHKHNRMQKRGDNLLFYTLRWHPELRGSSGESSPLLALPNGTSGLTGPLHPRQFGYELRRVACNRRQQQGFRIL</sequence>
<gene>
    <name evidence="1" type="ORF">NDU88_003589</name>
</gene>
<name>A0AAV7KVW2_PLEWA</name>
<comment type="caution">
    <text evidence="1">The sequence shown here is derived from an EMBL/GenBank/DDBJ whole genome shotgun (WGS) entry which is preliminary data.</text>
</comment>
<dbReference type="EMBL" id="JANPWB010000016">
    <property type="protein sequence ID" value="KAJ1083430.1"/>
    <property type="molecule type" value="Genomic_DNA"/>
</dbReference>
<protein>
    <submittedName>
        <fullName evidence="1">Uncharacterized protein</fullName>
    </submittedName>
</protein>
<dbReference type="AlphaFoldDB" id="A0AAV7KVW2"/>
<evidence type="ECO:0000313" key="1">
    <source>
        <dbReference type="EMBL" id="KAJ1083430.1"/>
    </source>
</evidence>
<accession>A0AAV7KVW2</accession>
<evidence type="ECO:0000313" key="2">
    <source>
        <dbReference type="Proteomes" id="UP001066276"/>
    </source>
</evidence>
<keyword evidence="2" id="KW-1185">Reference proteome</keyword>
<dbReference type="Proteomes" id="UP001066276">
    <property type="component" value="Chromosome 12"/>
</dbReference>